<accession>A0AAV5GWX3</accession>
<dbReference type="SUPFAM" id="SSF58038">
    <property type="entry name" value="SNARE fusion complex"/>
    <property type="match status" value="1"/>
</dbReference>
<dbReference type="InterPro" id="IPR042855">
    <property type="entry name" value="V_SNARE_CC"/>
</dbReference>
<dbReference type="GO" id="GO:0016192">
    <property type="term" value="P:vesicle-mediated transport"/>
    <property type="evidence" value="ECO:0007669"/>
    <property type="project" value="InterPro"/>
</dbReference>
<dbReference type="GO" id="GO:0016020">
    <property type="term" value="C:membrane"/>
    <property type="evidence" value="ECO:0007669"/>
    <property type="project" value="InterPro"/>
</dbReference>
<evidence type="ECO:0000256" key="1">
    <source>
        <dbReference type="PROSITE-ProRule" id="PRU00290"/>
    </source>
</evidence>
<gene>
    <name evidence="5" type="ORF">Rhopal_006083-T1</name>
</gene>
<dbReference type="InterPro" id="IPR001388">
    <property type="entry name" value="Synaptobrevin-like"/>
</dbReference>
<dbReference type="EMBL" id="BQKY01000013">
    <property type="protein sequence ID" value="GJN93038.1"/>
    <property type="molecule type" value="Genomic_DNA"/>
</dbReference>
<evidence type="ECO:0000313" key="6">
    <source>
        <dbReference type="Proteomes" id="UP001342314"/>
    </source>
</evidence>
<evidence type="ECO:0000313" key="5">
    <source>
        <dbReference type="EMBL" id="GJN93038.1"/>
    </source>
</evidence>
<dbReference type="Proteomes" id="UP001342314">
    <property type="component" value="Unassembled WGS sequence"/>
</dbReference>
<feature type="transmembrane region" description="Helical" evidence="3">
    <location>
        <begin position="385"/>
        <end position="404"/>
    </location>
</feature>
<feature type="domain" description="V-SNARE coiled-coil homology" evidence="4">
    <location>
        <begin position="322"/>
        <end position="382"/>
    </location>
</feature>
<keyword evidence="1" id="KW-0175">Coiled coil</keyword>
<name>A0AAV5GWX3_9BASI</name>
<dbReference type="PROSITE" id="PS50892">
    <property type="entry name" value="V_SNARE"/>
    <property type="match status" value="1"/>
</dbReference>
<evidence type="ECO:0000256" key="2">
    <source>
        <dbReference type="SAM" id="MobiDB-lite"/>
    </source>
</evidence>
<comment type="caution">
    <text evidence="5">The sequence shown here is derived from an EMBL/GenBank/DDBJ whole genome shotgun (WGS) entry which is preliminary data.</text>
</comment>
<feature type="compositionally biased region" description="Basic and acidic residues" evidence="2">
    <location>
        <begin position="281"/>
        <end position="290"/>
    </location>
</feature>
<dbReference type="PRINTS" id="PR00219">
    <property type="entry name" value="SYNAPTOBREVN"/>
</dbReference>
<feature type="region of interest" description="Disordered" evidence="2">
    <location>
        <begin position="281"/>
        <end position="326"/>
    </location>
</feature>
<feature type="compositionally biased region" description="Low complexity" evidence="2">
    <location>
        <begin position="297"/>
        <end position="320"/>
    </location>
</feature>
<keyword evidence="6" id="KW-1185">Reference proteome</keyword>
<reference evidence="5 6" key="1">
    <citation type="submission" date="2021-12" db="EMBL/GenBank/DDBJ databases">
        <title>High titer production of polyol ester of fatty acids by Rhodotorula paludigena BS15 towards product separation-free biomass refinery.</title>
        <authorList>
            <person name="Mano J."/>
            <person name="Ono H."/>
            <person name="Tanaka T."/>
            <person name="Naito K."/>
            <person name="Sushida H."/>
            <person name="Ike M."/>
            <person name="Tokuyasu K."/>
            <person name="Kitaoka M."/>
        </authorList>
    </citation>
    <scope>NUCLEOTIDE SEQUENCE [LARGE SCALE GENOMIC DNA]</scope>
    <source>
        <strain evidence="5 6">BS15</strain>
    </source>
</reference>
<protein>
    <recommendedName>
        <fullName evidence="4">V-SNARE coiled-coil homology domain-containing protein</fullName>
    </recommendedName>
</protein>
<keyword evidence="3" id="KW-1133">Transmembrane helix</keyword>
<dbReference type="InterPro" id="IPR016444">
    <property type="entry name" value="Synaptobrevin/VAMP"/>
</dbReference>
<dbReference type="PANTHER" id="PTHR45701">
    <property type="entry name" value="SYNAPTOBREVIN FAMILY MEMBER"/>
    <property type="match status" value="1"/>
</dbReference>
<sequence>MFDQEPAPTLSRTIAVIRLGVESPAARLSDDVVLFWLWHGVEEVLARAPSKTLDGELIFNLIDLLTPLAALSPSSQTRFLSFRLISRLLTHGCTLPAAPTLEGETLQLALLAQLVRECPVPSLRVASVGLVKEVVLSKLSLPESHPSLFLAPSSFLSTPLGTSLLSLDPPQLERTDAEAFVHGEAQQALGARERLSLWFVLLKREGAVERTGLGAHLGALRAQLVDPLKAQLAHWLDAPARVTALSDNAGGEGPRELDPGTVLELQLVSELVGRVDEAVKEVEMRTRPSEPYDPYIPGSNPNAPAGGPGPSTGAKAGGSSNKTQAIQQQIDDTVGIMRDNITKVAERGERLDALQDKTDNLAQSAQGFRRGANRVRKQMDMKMRVLIAVGIAILVIVIVVPIVVKT</sequence>
<dbReference type="PROSITE" id="PS00417">
    <property type="entry name" value="SYNAPTOBREVIN"/>
    <property type="match status" value="1"/>
</dbReference>
<dbReference type="Gene3D" id="1.20.5.110">
    <property type="match status" value="1"/>
</dbReference>
<keyword evidence="3" id="KW-0812">Transmembrane</keyword>
<proteinExistence type="predicted"/>
<dbReference type="AlphaFoldDB" id="A0AAV5GWX3"/>
<organism evidence="5 6">
    <name type="scientific">Rhodotorula paludigena</name>
    <dbReference type="NCBI Taxonomy" id="86838"/>
    <lineage>
        <taxon>Eukaryota</taxon>
        <taxon>Fungi</taxon>
        <taxon>Dikarya</taxon>
        <taxon>Basidiomycota</taxon>
        <taxon>Pucciniomycotina</taxon>
        <taxon>Microbotryomycetes</taxon>
        <taxon>Sporidiobolales</taxon>
        <taxon>Sporidiobolaceae</taxon>
        <taxon>Rhodotorula</taxon>
    </lineage>
</organism>
<keyword evidence="3" id="KW-0472">Membrane</keyword>
<evidence type="ECO:0000259" key="4">
    <source>
        <dbReference type="PROSITE" id="PS50892"/>
    </source>
</evidence>
<evidence type="ECO:0000256" key="3">
    <source>
        <dbReference type="SAM" id="Phobius"/>
    </source>
</evidence>
<dbReference type="Pfam" id="PF00957">
    <property type="entry name" value="Synaptobrevin"/>
    <property type="match status" value="1"/>
</dbReference>
<dbReference type="CDD" id="cd15874">
    <property type="entry name" value="R-SNARE_Snc1"/>
    <property type="match status" value="1"/>
</dbReference>